<keyword evidence="7 10" id="KW-0648">Protein biosynthesis</keyword>
<evidence type="ECO:0000256" key="8">
    <source>
        <dbReference type="ARBA" id="ARBA00023146"/>
    </source>
</evidence>
<comment type="subcellular location">
    <subcellularLocation>
        <location evidence="1 10">Cytoplasm</location>
    </subcellularLocation>
</comment>
<dbReference type="InterPro" id="IPR036754">
    <property type="entry name" value="YbaK/aa-tRNA-synt-asso_dom_sf"/>
</dbReference>
<keyword evidence="8 10" id="KW-0030">Aminoacyl-tRNA synthetase</keyword>
<dbReference type="InterPro" id="IPR004154">
    <property type="entry name" value="Anticodon-bd"/>
</dbReference>
<dbReference type="GO" id="GO:0004827">
    <property type="term" value="F:proline-tRNA ligase activity"/>
    <property type="evidence" value="ECO:0007669"/>
    <property type="project" value="UniProtKB-EC"/>
</dbReference>
<dbReference type="Gene3D" id="3.40.50.800">
    <property type="entry name" value="Anticodon-binding domain"/>
    <property type="match status" value="1"/>
</dbReference>
<evidence type="ECO:0000256" key="2">
    <source>
        <dbReference type="ARBA" id="ARBA00011738"/>
    </source>
</evidence>
<evidence type="ECO:0000313" key="12">
    <source>
        <dbReference type="EMBL" id="MEU1955441.1"/>
    </source>
</evidence>
<dbReference type="Gene3D" id="3.90.960.10">
    <property type="entry name" value="YbaK/aminoacyl-tRNA synthetase-associated domain"/>
    <property type="match status" value="1"/>
</dbReference>
<evidence type="ECO:0000259" key="11">
    <source>
        <dbReference type="PROSITE" id="PS50862"/>
    </source>
</evidence>
<dbReference type="PANTHER" id="PTHR42753">
    <property type="entry name" value="MITOCHONDRIAL RIBOSOME PROTEIN L39/PROLYL-TRNA LIGASE FAMILY MEMBER"/>
    <property type="match status" value="1"/>
</dbReference>
<evidence type="ECO:0000313" key="13">
    <source>
        <dbReference type="Proteomes" id="UP001550628"/>
    </source>
</evidence>
<dbReference type="EMBL" id="JBEYBF010000024">
    <property type="protein sequence ID" value="MEU1955441.1"/>
    <property type="molecule type" value="Genomic_DNA"/>
</dbReference>
<dbReference type="SUPFAM" id="SSF55826">
    <property type="entry name" value="YbaK/ProRS associated domain"/>
    <property type="match status" value="1"/>
</dbReference>
<evidence type="ECO:0000256" key="10">
    <source>
        <dbReference type="HAMAP-Rule" id="MF_01569"/>
    </source>
</evidence>
<comment type="catalytic activity">
    <reaction evidence="9 10">
        <text>tRNA(Pro) + L-proline + ATP = L-prolyl-tRNA(Pro) + AMP + diphosphate</text>
        <dbReference type="Rhea" id="RHEA:14305"/>
        <dbReference type="Rhea" id="RHEA-COMP:9700"/>
        <dbReference type="Rhea" id="RHEA-COMP:9702"/>
        <dbReference type="ChEBI" id="CHEBI:30616"/>
        <dbReference type="ChEBI" id="CHEBI:33019"/>
        <dbReference type="ChEBI" id="CHEBI:60039"/>
        <dbReference type="ChEBI" id="CHEBI:78442"/>
        <dbReference type="ChEBI" id="CHEBI:78532"/>
        <dbReference type="ChEBI" id="CHEBI:456215"/>
        <dbReference type="EC" id="6.1.1.15"/>
    </reaction>
</comment>
<organism evidence="12 13">
    <name type="scientific">Nocardia rhamnosiphila</name>
    <dbReference type="NCBI Taxonomy" id="426716"/>
    <lineage>
        <taxon>Bacteria</taxon>
        <taxon>Bacillati</taxon>
        <taxon>Actinomycetota</taxon>
        <taxon>Actinomycetes</taxon>
        <taxon>Mycobacteriales</taxon>
        <taxon>Nocardiaceae</taxon>
        <taxon>Nocardia</taxon>
    </lineage>
</organism>
<dbReference type="SUPFAM" id="SSF52954">
    <property type="entry name" value="Class II aaRS ABD-related"/>
    <property type="match status" value="1"/>
</dbReference>
<name>A0ABV2WX36_9NOCA</name>
<dbReference type="SUPFAM" id="SSF55681">
    <property type="entry name" value="Class II aaRS and biotin synthetases"/>
    <property type="match status" value="1"/>
</dbReference>
<dbReference type="InterPro" id="IPR036621">
    <property type="entry name" value="Anticodon-bd_dom_sf"/>
</dbReference>
<dbReference type="PANTHER" id="PTHR42753:SF2">
    <property type="entry name" value="PROLINE--TRNA LIGASE"/>
    <property type="match status" value="1"/>
</dbReference>
<dbReference type="Pfam" id="PF03129">
    <property type="entry name" value="HGTP_anticodon"/>
    <property type="match status" value="1"/>
</dbReference>
<keyword evidence="13" id="KW-1185">Reference proteome</keyword>
<dbReference type="HAMAP" id="MF_01569">
    <property type="entry name" value="Pro_tRNA_synth_type1"/>
    <property type="match status" value="1"/>
</dbReference>
<dbReference type="CDD" id="cd00861">
    <property type="entry name" value="ProRS_anticodon_short"/>
    <property type="match status" value="1"/>
</dbReference>
<proteinExistence type="inferred from homology"/>
<dbReference type="InterPro" id="IPR033730">
    <property type="entry name" value="ProRS_core_prok"/>
</dbReference>
<dbReference type="InterPro" id="IPR050062">
    <property type="entry name" value="Pro-tRNA_synthetase"/>
</dbReference>
<evidence type="ECO:0000256" key="5">
    <source>
        <dbReference type="ARBA" id="ARBA00022741"/>
    </source>
</evidence>
<evidence type="ECO:0000256" key="3">
    <source>
        <dbReference type="ARBA" id="ARBA00022490"/>
    </source>
</evidence>
<dbReference type="RefSeq" id="WP_356958714.1">
    <property type="nucleotide sequence ID" value="NZ_JBEYBD010000016.1"/>
</dbReference>
<comment type="caution">
    <text evidence="12">The sequence shown here is derived from an EMBL/GenBank/DDBJ whole genome shotgun (WGS) entry which is preliminary data.</text>
</comment>
<dbReference type="InterPro" id="IPR045864">
    <property type="entry name" value="aa-tRNA-synth_II/BPL/LPL"/>
</dbReference>
<dbReference type="InterPro" id="IPR023717">
    <property type="entry name" value="Pro-tRNA-Synthase_IIa_type1"/>
</dbReference>
<evidence type="ECO:0000256" key="7">
    <source>
        <dbReference type="ARBA" id="ARBA00022917"/>
    </source>
</evidence>
<dbReference type="InterPro" id="IPR002314">
    <property type="entry name" value="aa-tRNA-synt_IIb"/>
</dbReference>
<dbReference type="InterPro" id="IPR004500">
    <property type="entry name" value="Pro-tRNA-synth_IIa_bac-type"/>
</dbReference>
<dbReference type="Pfam" id="PF04073">
    <property type="entry name" value="tRNA_edit"/>
    <property type="match status" value="1"/>
</dbReference>
<dbReference type="NCBIfam" id="NF006625">
    <property type="entry name" value="PRK09194.1"/>
    <property type="match status" value="1"/>
</dbReference>
<dbReference type="InterPro" id="IPR007214">
    <property type="entry name" value="YbaK/aa-tRNA-synth-assoc-dom"/>
</dbReference>
<comment type="similarity">
    <text evidence="10">Belongs to the class-II aminoacyl-tRNA synthetase family. ProS type 1 subfamily.</text>
</comment>
<protein>
    <recommendedName>
        <fullName evidence="10">Proline--tRNA ligase</fullName>
        <ecNumber evidence="10">6.1.1.15</ecNumber>
    </recommendedName>
    <alternativeName>
        <fullName evidence="10">Prolyl-tRNA synthetase</fullName>
        <shortName evidence="10">ProRS</shortName>
    </alternativeName>
</protein>
<keyword evidence="5 10" id="KW-0547">Nucleotide-binding</keyword>
<dbReference type="Gene3D" id="3.30.930.10">
    <property type="entry name" value="Bira Bifunctional Protein, Domain 2"/>
    <property type="match status" value="2"/>
</dbReference>
<dbReference type="CDD" id="cd00779">
    <property type="entry name" value="ProRS_core_prok"/>
    <property type="match status" value="1"/>
</dbReference>
<dbReference type="Pfam" id="PF00587">
    <property type="entry name" value="tRNA-synt_2b"/>
    <property type="match status" value="1"/>
</dbReference>
<feature type="domain" description="Aminoacyl-transfer RNA synthetases class-II family profile" evidence="11">
    <location>
        <begin position="35"/>
        <end position="484"/>
    </location>
</feature>
<evidence type="ECO:0000256" key="4">
    <source>
        <dbReference type="ARBA" id="ARBA00022598"/>
    </source>
</evidence>
<keyword evidence="3 10" id="KW-0963">Cytoplasm</keyword>
<keyword evidence="6 10" id="KW-0067">ATP-binding</keyword>
<reference evidence="12 13" key="1">
    <citation type="submission" date="2024-06" db="EMBL/GenBank/DDBJ databases">
        <title>The Natural Products Discovery Center: Release of the First 8490 Sequenced Strains for Exploring Actinobacteria Biosynthetic Diversity.</title>
        <authorList>
            <person name="Kalkreuter E."/>
            <person name="Kautsar S.A."/>
            <person name="Yang D."/>
            <person name="Bader C.D."/>
            <person name="Teijaro C.N."/>
            <person name="Fluegel L."/>
            <person name="Davis C.M."/>
            <person name="Simpson J.R."/>
            <person name="Lauterbach L."/>
            <person name="Steele A.D."/>
            <person name="Gui C."/>
            <person name="Meng S."/>
            <person name="Li G."/>
            <person name="Viehrig K."/>
            <person name="Ye F."/>
            <person name="Su P."/>
            <person name="Kiefer A.F."/>
            <person name="Nichols A."/>
            <person name="Cepeda A.J."/>
            <person name="Yan W."/>
            <person name="Fan B."/>
            <person name="Jiang Y."/>
            <person name="Adhikari A."/>
            <person name="Zheng C.-J."/>
            <person name="Schuster L."/>
            <person name="Cowan T.M."/>
            <person name="Smanski M.J."/>
            <person name="Chevrette M.G."/>
            <person name="De Carvalho L.P.S."/>
            <person name="Shen B."/>
        </authorList>
    </citation>
    <scope>NUCLEOTIDE SEQUENCE [LARGE SCALE GENOMIC DNA]</scope>
    <source>
        <strain evidence="12 13">NPDC019708</strain>
    </source>
</reference>
<dbReference type="PROSITE" id="PS50862">
    <property type="entry name" value="AA_TRNA_LIGASE_II"/>
    <property type="match status" value="1"/>
</dbReference>
<evidence type="ECO:0000256" key="9">
    <source>
        <dbReference type="ARBA" id="ARBA00047671"/>
    </source>
</evidence>
<dbReference type="InterPro" id="IPR044140">
    <property type="entry name" value="ProRS_anticodon_short"/>
</dbReference>
<keyword evidence="4 10" id="KW-0436">Ligase</keyword>
<dbReference type="EC" id="6.1.1.15" evidence="10"/>
<comment type="subunit">
    <text evidence="2 10">Homodimer.</text>
</comment>
<dbReference type="PRINTS" id="PR01046">
    <property type="entry name" value="TRNASYNTHPRO"/>
</dbReference>
<comment type="domain">
    <text evidence="10">Consists of three domains: the N-terminal catalytic domain, the editing domain and the C-terminal anticodon-binding domain.</text>
</comment>
<comment type="function">
    <text evidence="10">Catalyzes the attachment of proline to tRNA(Pro) in a two-step reaction: proline is first activated by ATP to form Pro-AMP and then transferred to the acceptor end of tRNA(Pro). As ProRS can inadvertently accommodate and process non-cognate amino acids such as alanine and cysteine, to avoid such errors it has two additional distinct editing activities against alanine. One activity is designated as 'pretransfer' editing and involves the tRNA(Pro)-independent hydrolysis of activated Ala-AMP. The other activity is designated 'posttransfer' editing and involves deacylation of mischarged Ala-tRNA(Pro). The misacylated Cys-tRNA(Pro) is not edited by ProRS.</text>
</comment>
<dbReference type="NCBIfam" id="TIGR00409">
    <property type="entry name" value="proS_fam_II"/>
    <property type="match status" value="1"/>
</dbReference>
<evidence type="ECO:0000256" key="6">
    <source>
        <dbReference type="ARBA" id="ARBA00022840"/>
    </source>
</evidence>
<dbReference type="InterPro" id="IPR006195">
    <property type="entry name" value="aa-tRNA-synth_II"/>
</dbReference>
<accession>A0ABV2WX36</accession>
<dbReference type="InterPro" id="IPR002316">
    <property type="entry name" value="Pro-tRNA-ligase_IIa"/>
</dbReference>
<dbReference type="Proteomes" id="UP001550628">
    <property type="component" value="Unassembled WGS sequence"/>
</dbReference>
<sequence>MITRLSRLFLRTLRDDPADAEVPSHKLLVRAGYVRRIAPGVYSWLPLGLRVLHKVEEVVREEMNAIGAQEISLPALLPRDPYEATNRWTEYGDALFRLQDRKGADYLLGPTHEELFTLTVKGEYNSYKDLPVTLYQIQAKYRDEERPRAGILRGREFIMKDSYSFDLDEDGLKASYTAHREAYQRIFDRLGVKYVIVAATSGAMGGSASEEFLADSPVGEDTYVVCRESGYAANVEAVVTPAPEPLPLEGQPAAQVHDTPDTPTIATLVDWANGAGIAERYGRPVTAADTLKNVMVKLRHPDGKTEIIGIGVPGDREVDDKRLGASVEPAEVELLTDADFAANPFLVKGYIGPKGLQANGIRYLVDPRVVTGTSWITGADAPGKHVVGLVSGRDFTPDGTIEAAQVRDGDMSPDGRGPLVSARGIEIGHIFQLGYKYTDAFEVDVLGENGKPVRLVMGSYGIGVSRMVAVIAEQQHDDKGLRWPSEVAPYDVHVVIANKDEAARAGAEEVVSALNAQGLDILFDDRTASPGVKFKDAELLGMPYVLVIGRGWAEGRVELRDRFTGETQDVPAESAVEAVLARVRG</sequence>
<gene>
    <name evidence="10" type="primary">proS</name>
    <name evidence="12" type="ORF">ABZ510_26720</name>
</gene>
<evidence type="ECO:0000256" key="1">
    <source>
        <dbReference type="ARBA" id="ARBA00004496"/>
    </source>
</evidence>